<evidence type="ECO:0000313" key="5">
    <source>
        <dbReference type="Proteomes" id="UP000324222"/>
    </source>
</evidence>
<evidence type="ECO:0000256" key="2">
    <source>
        <dbReference type="ARBA" id="ARBA00023274"/>
    </source>
</evidence>
<proteinExistence type="inferred from homology"/>
<accession>A0A5B7FKK3</accession>
<dbReference type="EMBL" id="VSRR010006844">
    <property type="protein sequence ID" value="MPC45683.1"/>
    <property type="molecule type" value="Genomic_DNA"/>
</dbReference>
<organism evidence="4 5">
    <name type="scientific">Portunus trituberculatus</name>
    <name type="common">Swimming crab</name>
    <name type="synonym">Neptunus trituberculatus</name>
    <dbReference type="NCBI Taxonomy" id="210409"/>
    <lineage>
        <taxon>Eukaryota</taxon>
        <taxon>Metazoa</taxon>
        <taxon>Ecdysozoa</taxon>
        <taxon>Arthropoda</taxon>
        <taxon>Crustacea</taxon>
        <taxon>Multicrustacea</taxon>
        <taxon>Malacostraca</taxon>
        <taxon>Eumalacostraca</taxon>
        <taxon>Eucarida</taxon>
        <taxon>Decapoda</taxon>
        <taxon>Pleocyemata</taxon>
        <taxon>Brachyura</taxon>
        <taxon>Eubrachyura</taxon>
        <taxon>Portunoidea</taxon>
        <taxon>Portunidae</taxon>
        <taxon>Portuninae</taxon>
        <taxon>Portunus</taxon>
    </lineage>
</organism>
<keyword evidence="4" id="KW-0689">Ribosomal protein</keyword>
<dbReference type="Pfam" id="PF01248">
    <property type="entry name" value="Ribosomal_L7Ae"/>
    <property type="match status" value="1"/>
</dbReference>
<gene>
    <name evidence="4" type="primary">RPL7A</name>
    <name evidence="4" type="ORF">E2C01_039388</name>
</gene>
<reference evidence="4 5" key="1">
    <citation type="submission" date="2019-05" db="EMBL/GenBank/DDBJ databases">
        <title>Another draft genome of Portunus trituberculatus and its Hox gene families provides insights of decapod evolution.</title>
        <authorList>
            <person name="Jeong J.-H."/>
            <person name="Song I."/>
            <person name="Kim S."/>
            <person name="Choi T."/>
            <person name="Kim D."/>
            <person name="Ryu S."/>
            <person name="Kim W."/>
        </authorList>
    </citation>
    <scope>NUCLEOTIDE SEQUENCE [LARGE SCALE GENOMIC DNA]</scope>
    <source>
        <tissue evidence="4">Muscle</tissue>
    </source>
</reference>
<keyword evidence="5" id="KW-1185">Reference proteome</keyword>
<evidence type="ECO:0000256" key="1">
    <source>
        <dbReference type="ARBA" id="ARBA00007337"/>
    </source>
</evidence>
<dbReference type="InterPro" id="IPR029064">
    <property type="entry name" value="Ribosomal_eL30-like_sf"/>
</dbReference>
<keyword evidence="2" id="KW-0687">Ribonucleoprotein</keyword>
<dbReference type="SUPFAM" id="SSF55315">
    <property type="entry name" value="L30e-like"/>
    <property type="match status" value="1"/>
</dbReference>
<dbReference type="AlphaFoldDB" id="A0A5B7FKK3"/>
<evidence type="ECO:0000259" key="3">
    <source>
        <dbReference type="Pfam" id="PF01248"/>
    </source>
</evidence>
<comment type="similarity">
    <text evidence="1">Belongs to the eukaryotic ribosomal protein eL8 family.</text>
</comment>
<evidence type="ECO:0000313" key="4">
    <source>
        <dbReference type="EMBL" id="MPC45683.1"/>
    </source>
</evidence>
<dbReference type="GO" id="GO:0005840">
    <property type="term" value="C:ribosome"/>
    <property type="evidence" value="ECO:0007669"/>
    <property type="project" value="UniProtKB-KW"/>
</dbReference>
<dbReference type="Gene3D" id="3.30.1330.30">
    <property type="match status" value="1"/>
</dbReference>
<dbReference type="PRINTS" id="PR00881">
    <property type="entry name" value="L7ARS6FAMILY"/>
</dbReference>
<protein>
    <submittedName>
        <fullName evidence="4">60S ribosomal protein L7a</fullName>
    </submittedName>
</protein>
<comment type="caution">
    <text evidence="4">The sequence shown here is derived from an EMBL/GenBank/DDBJ whole genome shotgun (WGS) entry which is preliminary data.</text>
</comment>
<dbReference type="GO" id="GO:1990904">
    <property type="term" value="C:ribonucleoprotein complex"/>
    <property type="evidence" value="ECO:0007669"/>
    <property type="project" value="UniProtKB-KW"/>
</dbReference>
<name>A0A5B7FKK3_PORTR</name>
<feature type="domain" description="Ribosomal protein eL8/eL30/eS12/Gadd45" evidence="3">
    <location>
        <begin position="4"/>
        <end position="60"/>
    </location>
</feature>
<dbReference type="Proteomes" id="UP000324222">
    <property type="component" value="Unassembled WGS sequence"/>
</dbReference>
<dbReference type="InterPro" id="IPR018492">
    <property type="entry name" value="Ribosomal_eL8/Nhp2"/>
</dbReference>
<sequence length="77" mass="8511">MEQKVLLLCIANDVEPIEEVLFLPALCCKMGIPYCIVNDKARLGYVVLMRKSFCVALIDVSTCPVMAPDCIAKLMFG</sequence>
<dbReference type="InterPro" id="IPR004038">
    <property type="entry name" value="Ribosomal_eL8/eL30/eS12/Gad45"/>
</dbReference>
<dbReference type="OrthoDB" id="29563at2759"/>